<comment type="caution">
    <text evidence="9">The sequence shown here is derived from an EMBL/GenBank/DDBJ whole genome shotgun (WGS) entry which is preliminary data.</text>
</comment>
<dbReference type="GO" id="GO:0004832">
    <property type="term" value="F:valine-tRNA ligase activity"/>
    <property type="evidence" value="ECO:0007669"/>
    <property type="project" value="UniProtKB-EC"/>
</dbReference>
<reference evidence="9 10" key="1">
    <citation type="journal article" date="2018" name="PLoS Genet.">
        <title>Population sequencing reveals clonal diversity and ancestral inbreeding in the grapevine cultivar Chardonnay.</title>
        <authorList>
            <person name="Roach M.J."/>
            <person name="Johnson D.L."/>
            <person name="Bohlmann J."/>
            <person name="van Vuuren H.J."/>
            <person name="Jones S.J."/>
            <person name="Pretorius I.S."/>
            <person name="Schmidt S.A."/>
            <person name="Borneman A.R."/>
        </authorList>
    </citation>
    <scope>NUCLEOTIDE SEQUENCE [LARGE SCALE GENOMIC DNA]</scope>
    <source>
        <strain evidence="10">cv. Chardonnay</strain>
        <tissue evidence="9">Leaf</tissue>
    </source>
</reference>
<dbReference type="AlphaFoldDB" id="A0A438HXD6"/>
<evidence type="ECO:0000256" key="1">
    <source>
        <dbReference type="ARBA" id="ARBA00013169"/>
    </source>
</evidence>
<proteinExistence type="predicted"/>
<evidence type="ECO:0000259" key="8">
    <source>
        <dbReference type="Pfam" id="PF00133"/>
    </source>
</evidence>
<dbReference type="InterPro" id="IPR002303">
    <property type="entry name" value="Valyl-tRNA_ligase"/>
</dbReference>
<evidence type="ECO:0000256" key="3">
    <source>
        <dbReference type="ARBA" id="ARBA00022741"/>
    </source>
</evidence>
<evidence type="ECO:0000313" key="9">
    <source>
        <dbReference type="EMBL" id="RVW89096.1"/>
    </source>
</evidence>
<gene>
    <name evidence="9" type="primary">EMB2247_10</name>
    <name evidence="9" type="ORF">CK203_040224</name>
</gene>
<name>A0A438HXD6_VITVI</name>
<dbReference type="Gene3D" id="1.10.730.10">
    <property type="entry name" value="Isoleucyl-tRNA Synthetase, Domain 1"/>
    <property type="match status" value="1"/>
</dbReference>
<keyword evidence="5" id="KW-0648">Protein biosynthesis</keyword>
<keyword evidence="2 9" id="KW-0436">Ligase</keyword>
<evidence type="ECO:0000313" key="10">
    <source>
        <dbReference type="Proteomes" id="UP000288805"/>
    </source>
</evidence>
<dbReference type="GO" id="GO:0005524">
    <property type="term" value="F:ATP binding"/>
    <property type="evidence" value="ECO:0007669"/>
    <property type="project" value="UniProtKB-KW"/>
</dbReference>
<evidence type="ECO:0000256" key="7">
    <source>
        <dbReference type="ARBA" id="ARBA00029936"/>
    </source>
</evidence>
<feature type="domain" description="Aminoacyl-tRNA synthetase class Ia" evidence="8">
    <location>
        <begin position="18"/>
        <end position="67"/>
    </location>
</feature>
<keyword evidence="3" id="KW-0547">Nucleotide-binding</keyword>
<accession>A0A438HXD6</accession>
<evidence type="ECO:0000256" key="4">
    <source>
        <dbReference type="ARBA" id="ARBA00022840"/>
    </source>
</evidence>
<protein>
    <recommendedName>
        <fullName evidence="1">valine--tRNA ligase</fullName>
        <ecNumber evidence="1">6.1.1.9</ecNumber>
    </recommendedName>
    <alternativeName>
        <fullName evidence="7">Valyl-tRNA synthetase</fullName>
    </alternativeName>
</protein>
<evidence type="ECO:0000256" key="6">
    <source>
        <dbReference type="ARBA" id="ARBA00023146"/>
    </source>
</evidence>
<dbReference type="PANTHER" id="PTHR11946:SF93">
    <property type="entry name" value="VALINE--TRNA LIGASE, CHLOROPLASTIC_MITOCHONDRIAL 2"/>
    <property type="match status" value="1"/>
</dbReference>
<evidence type="ECO:0000256" key="2">
    <source>
        <dbReference type="ARBA" id="ARBA00022598"/>
    </source>
</evidence>
<dbReference type="SUPFAM" id="SSF52374">
    <property type="entry name" value="Nucleotidylyl transferase"/>
    <property type="match status" value="1"/>
</dbReference>
<dbReference type="EC" id="6.1.1.9" evidence="1"/>
<organism evidence="9 10">
    <name type="scientific">Vitis vinifera</name>
    <name type="common">Grape</name>
    <dbReference type="NCBI Taxonomy" id="29760"/>
    <lineage>
        <taxon>Eukaryota</taxon>
        <taxon>Viridiplantae</taxon>
        <taxon>Streptophyta</taxon>
        <taxon>Embryophyta</taxon>
        <taxon>Tracheophyta</taxon>
        <taxon>Spermatophyta</taxon>
        <taxon>Magnoliopsida</taxon>
        <taxon>eudicotyledons</taxon>
        <taxon>Gunneridae</taxon>
        <taxon>Pentapetalae</taxon>
        <taxon>rosids</taxon>
        <taxon>Vitales</taxon>
        <taxon>Vitaceae</taxon>
        <taxon>Viteae</taxon>
        <taxon>Vitis</taxon>
    </lineage>
</organism>
<dbReference type="Proteomes" id="UP000288805">
    <property type="component" value="Unassembled WGS sequence"/>
</dbReference>
<dbReference type="InterPro" id="IPR002300">
    <property type="entry name" value="aa-tRNA-synth_Ia"/>
</dbReference>
<dbReference type="PANTHER" id="PTHR11946">
    <property type="entry name" value="VALYL-TRNA SYNTHETASES"/>
    <property type="match status" value="1"/>
</dbReference>
<sequence length="114" mass="12754">MHLKFTLCNSAVANPCLNNYVINSQGRKMSKTLGNVIDPIDTIKEFGTDALRFTLALGTAGQDLNLSTERLTSNKAFTNKLWNAGKFVLQNCLVKVISLLGKLYWLVRFVFAHF</sequence>
<keyword evidence="6" id="KW-0030">Aminoacyl-tRNA synthetase</keyword>
<dbReference type="EMBL" id="QGNW01000167">
    <property type="protein sequence ID" value="RVW89096.1"/>
    <property type="molecule type" value="Genomic_DNA"/>
</dbReference>
<dbReference type="GO" id="GO:0006438">
    <property type="term" value="P:valyl-tRNA aminoacylation"/>
    <property type="evidence" value="ECO:0007669"/>
    <property type="project" value="InterPro"/>
</dbReference>
<keyword evidence="4" id="KW-0067">ATP-binding</keyword>
<dbReference type="Pfam" id="PF00133">
    <property type="entry name" value="tRNA-synt_1"/>
    <property type="match status" value="1"/>
</dbReference>
<evidence type="ECO:0000256" key="5">
    <source>
        <dbReference type="ARBA" id="ARBA00022917"/>
    </source>
</evidence>